<name>A0A5B7CRU4_PORTR</name>
<evidence type="ECO:0000313" key="2">
    <source>
        <dbReference type="Proteomes" id="UP000324222"/>
    </source>
</evidence>
<evidence type="ECO:0000313" key="1">
    <source>
        <dbReference type="EMBL" id="MPC12477.1"/>
    </source>
</evidence>
<comment type="caution">
    <text evidence="1">The sequence shown here is derived from an EMBL/GenBank/DDBJ whole genome shotgun (WGS) entry which is preliminary data.</text>
</comment>
<accession>A0A5B7CRU4</accession>
<gene>
    <name evidence="1" type="ORF">E2C01_005176</name>
</gene>
<protein>
    <submittedName>
        <fullName evidence="1">Uncharacterized protein</fullName>
    </submittedName>
</protein>
<sequence length="65" mass="7543">MKSRNSATNAKLNLYLGVLAYKVMKTEDSVYSLVSMGPRKQRKQAAYVSFRFSKPLCKILFHTYY</sequence>
<dbReference type="AlphaFoldDB" id="A0A5B7CRU4"/>
<proteinExistence type="predicted"/>
<organism evidence="1 2">
    <name type="scientific">Portunus trituberculatus</name>
    <name type="common">Swimming crab</name>
    <name type="synonym">Neptunus trituberculatus</name>
    <dbReference type="NCBI Taxonomy" id="210409"/>
    <lineage>
        <taxon>Eukaryota</taxon>
        <taxon>Metazoa</taxon>
        <taxon>Ecdysozoa</taxon>
        <taxon>Arthropoda</taxon>
        <taxon>Crustacea</taxon>
        <taxon>Multicrustacea</taxon>
        <taxon>Malacostraca</taxon>
        <taxon>Eumalacostraca</taxon>
        <taxon>Eucarida</taxon>
        <taxon>Decapoda</taxon>
        <taxon>Pleocyemata</taxon>
        <taxon>Brachyura</taxon>
        <taxon>Eubrachyura</taxon>
        <taxon>Portunoidea</taxon>
        <taxon>Portunidae</taxon>
        <taxon>Portuninae</taxon>
        <taxon>Portunus</taxon>
    </lineage>
</organism>
<reference evidence="1 2" key="1">
    <citation type="submission" date="2019-05" db="EMBL/GenBank/DDBJ databases">
        <title>Another draft genome of Portunus trituberculatus and its Hox gene families provides insights of decapod evolution.</title>
        <authorList>
            <person name="Jeong J.-H."/>
            <person name="Song I."/>
            <person name="Kim S."/>
            <person name="Choi T."/>
            <person name="Kim D."/>
            <person name="Ryu S."/>
            <person name="Kim W."/>
        </authorList>
    </citation>
    <scope>NUCLEOTIDE SEQUENCE [LARGE SCALE GENOMIC DNA]</scope>
    <source>
        <tissue evidence="1">Muscle</tissue>
    </source>
</reference>
<dbReference type="EMBL" id="VSRR010000219">
    <property type="protein sequence ID" value="MPC12477.1"/>
    <property type="molecule type" value="Genomic_DNA"/>
</dbReference>
<dbReference type="Proteomes" id="UP000324222">
    <property type="component" value="Unassembled WGS sequence"/>
</dbReference>
<keyword evidence="2" id="KW-1185">Reference proteome</keyword>